<dbReference type="InterPro" id="IPR004776">
    <property type="entry name" value="Mem_transp_PIN-like"/>
</dbReference>
<evidence type="ECO:0000313" key="9">
    <source>
        <dbReference type="EMBL" id="ACB74788.1"/>
    </source>
</evidence>
<dbReference type="PANTHER" id="PTHR36838:SF3">
    <property type="entry name" value="TRANSPORTER AUXIN EFFLUX CARRIER EC FAMILY"/>
    <property type="match status" value="1"/>
</dbReference>
<dbReference type="GO" id="GO:0055085">
    <property type="term" value="P:transmembrane transport"/>
    <property type="evidence" value="ECO:0007669"/>
    <property type="project" value="InterPro"/>
</dbReference>
<dbReference type="RefSeq" id="WP_012374326.1">
    <property type="nucleotide sequence ID" value="NC_010571.1"/>
</dbReference>
<feature type="transmembrane region" description="Helical" evidence="8">
    <location>
        <begin position="287"/>
        <end position="313"/>
    </location>
</feature>
<keyword evidence="6 8" id="KW-1133">Transmembrane helix</keyword>
<feature type="transmembrane region" description="Helical" evidence="8">
    <location>
        <begin position="189"/>
        <end position="208"/>
    </location>
</feature>
<dbReference type="Gene3D" id="1.20.1530.20">
    <property type="match status" value="1"/>
</dbReference>
<comment type="similarity">
    <text evidence="2">Belongs to the auxin efflux carrier (TC 2.A.69) family.</text>
</comment>
<dbReference type="PANTHER" id="PTHR36838">
    <property type="entry name" value="AUXIN EFFLUX CARRIER FAMILY PROTEIN"/>
    <property type="match status" value="1"/>
</dbReference>
<dbReference type="AlphaFoldDB" id="B1ZSU4"/>
<dbReference type="eggNOG" id="COG0679">
    <property type="taxonomic scope" value="Bacteria"/>
</dbReference>
<dbReference type="Pfam" id="PF03547">
    <property type="entry name" value="Mem_trans"/>
    <property type="match status" value="2"/>
</dbReference>
<keyword evidence="5 8" id="KW-0812">Transmembrane</keyword>
<evidence type="ECO:0000313" key="10">
    <source>
        <dbReference type="Proteomes" id="UP000007013"/>
    </source>
</evidence>
<evidence type="ECO:0000256" key="5">
    <source>
        <dbReference type="ARBA" id="ARBA00022692"/>
    </source>
</evidence>
<reference evidence="9 10" key="1">
    <citation type="journal article" date="2011" name="J. Bacteriol.">
        <title>Genome sequence of the verrucomicrobium Opitutus terrae PB90-1, an abundant inhabitant of rice paddy soil ecosystems.</title>
        <authorList>
            <person name="van Passel M.W."/>
            <person name="Kant R."/>
            <person name="Palva A."/>
            <person name="Copeland A."/>
            <person name="Lucas S."/>
            <person name="Lapidus A."/>
            <person name="Glavina del Rio T."/>
            <person name="Pitluck S."/>
            <person name="Goltsman E."/>
            <person name="Clum A."/>
            <person name="Sun H."/>
            <person name="Schmutz J."/>
            <person name="Larimer F.W."/>
            <person name="Land M.L."/>
            <person name="Hauser L."/>
            <person name="Kyrpides N."/>
            <person name="Mikhailova N."/>
            <person name="Richardson P.P."/>
            <person name="Janssen P.H."/>
            <person name="de Vos W.M."/>
            <person name="Smidt H."/>
        </authorList>
    </citation>
    <scope>NUCLEOTIDE SEQUENCE [LARGE SCALE GENOMIC DNA]</scope>
    <source>
        <strain evidence="10">DSM 11246 / JCM 15787 / PB90-1</strain>
    </source>
</reference>
<keyword evidence="4" id="KW-1003">Cell membrane</keyword>
<sequence length="315" mass="33404">MLSYWDLLLLILPVFAIVAIGVVLRRVHWVEGAAEASMIRIVISLCMPCLIFESVVGNPAMREAGNVVLPPLVGFGTTVVSIVAGYHFGRLIGLTVGNGLRTFALSAGLANYGYLPLPIMGSMFGADSRGVLLIHNMGVEAALWTVGVLVLSGASWREGGKRLLSPIVLALFVSVTVNLLGWGGHLPAWFIEIVHSLAVVAIPLGLVMTGVNLANHLGEPRALFEPRVSLGAMVLRLGLLPLFFLALARWLPCSLELKRVIVVQGAMPSAVIPIIIAQHYGGRPLTAVQIVLGTTALAIVLTPLWLSAGLAWVGV</sequence>
<gene>
    <name evidence="9" type="ordered locus">Oter_1504</name>
</gene>
<name>B1ZSU4_OPITP</name>
<evidence type="ECO:0000256" key="7">
    <source>
        <dbReference type="ARBA" id="ARBA00023136"/>
    </source>
</evidence>
<dbReference type="OrthoDB" id="9815385at2"/>
<feature type="transmembrane region" description="Helical" evidence="8">
    <location>
        <begin position="131"/>
        <end position="151"/>
    </location>
</feature>
<dbReference type="InterPro" id="IPR038770">
    <property type="entry name" value="Na+/solute_symporter_sf"/>
</dbReference>
<feature type="transmembrane region" description="Helical" evidence="8">
    <location>
        <begin position="37"/>
        <end position="56"/>
    </location>
</feature>
<feature type="transmembrane region" description="Helical" evidence="8">
    <location>
        <begin position="7"/>
        <end position="25"/>
    </location>
</feature>
<comment type="subcellular location">
    <subcellularLocation>
        <location evidence="1">Cell membrane</location>
        <topology evidence="1">Multi-pass membrane protein</topology>
    </subcellularLocation>
</comment>
<dbReference type="STRING" id="452637.Oter_1504"/>
<feature type="transmembrane region" description="Helical" evidence="8">
    <location>
        <begin position="228"/>
        <end position="248"/>
    </location>
</feature>
<keyword evidence="3" id="KW-0813">Transport</keyword>
<dbReference type="EMBL" id="CP001032">
    <property type="protein sequence ID" value="ACB74788.1"/>
    <property type="molecule type" value="Genomic_DNA"/>
</dbReference>
<dbReference type="GO" id="GO:0005886">
    <property type="term" value="C:plasma membrane"/>
    <property type="evidence" value="ECO:0007669"/>
    <property type="project" value="UniProtKB-SubCell"/>
</dbReference>
<dbReference type="HOGENOM" id="CLU_056175_1_1_0"/>
<protein>
    <submittedName>
        <fullName evidence="9">Auxin Efflux Carrier</fullName>
    </submittedName>
</protein>
<evidence type="ECO:0000256" key="1">
    <source>
        <dbReference type="ARBA" id="ARBA00004651"/>
    </source>
</evidence>
<feature type="transmembrane region" description="Helical" evidence="8">
    <location>
        <begin position="100"/>
        <end position="119"/>
    </location>
</feature>
<keyword evidence="10" id="KW-1185">Reference proteome</keyword>
<dbReference type="KEGG" id="ote:Oter_1504"/>
<feature type="transmembrane region" description="Helical" evidence="8">
    <location>
        <begin position="163"/>
        <end position="182"/>
    </location>
</feature>
<proteinExistence type="inferred from homology"/>
<dbReference type="Proteomes" id="UP000007013">
    <property type="component" value="Chromosome"/>
</dbReference>
<feature type="transmembrane region" description="Helical" evidence="8">
    <location>
        <begin position="260"/>
        <end position="281"/>
    </location>
</feature>
<accession>B1ZSU4</accession>
<feature type="transmembrane region" description="Helical" evidence="8">
    <location>
        <begin position="68"/>
        <end position="88"/>
    </location>
</feature>
<evidence type="ECO:0000256" key="2">
    <source>
        <dbReference type="ARBA" id="ARBA00010145"/>
    </source>
</evidence>
<evidence type="ECO:0000256" key="8">
    <source>
        <dbReference type="SAM" id="Phobius"/>
    </source>
</evidence>
<evidence type="ECO:0000256" key="3">
    <source>
        <dbReference type="ARBA" id="ARBA00022448"/>
    </source>
</evidence>
<keyword evidence="7 8" id="KW-0472">Membrane</keyword>
<evidence type="ECO:0000256" key="4">
    <source>
        <dbReference type="ARBA" id="ARBA00022475"/>
    </source>
</evidence>
<organism evidence="9 10">
    <name type="scientific">Opitutus terrae (strain DSM 11246 / JCM 15787 / PB90-1)</name>
    <dbReference type="NCBI Taxonomy" id="452637"/>
    <lineage>
        <taxon>Bacteria</taxon>
        <taxon>Pseudomonadati</taxon>
        <taxon>Verrucomicrobiota</taxon>
        <taxon>Opitutia</taxon>
        <taxon>Opitutales</taxon>
        <taxon>Opitutaceae</taxon>
        <taxon>Opitutus</taxon>
    </lineage>
</organism>
<evidence type="ECO:0000256" key="6">
    <source>
        <dbReference type="ARBA" id="ARBA00022989"/>
    </source>
</evidence>